<dbReference type="SMART" id="SM00360">
    <property type="entry name" value="RRM"/>
    <property type="match status" value="3"/>
</dbReference>
<dbReference type="GO" id="GO:0003723">
    <property type="term" value="F:RNA binding"/>
    <property type="evidence" value="ECO:0007669"/>
    <property type="project" value="UniProtKB-UniRule"/>
</dbReference>
<dbReference type="FunFam" id="3.30.70.330:FF:000442">
    <property type="entry name" value="Multiple RNA-binding domain-containing protein 1"/>
    <property type="match status" value="1"/>
</dbReference>
<dbReference type="Proteomes" id="UP000734854">
    <property type="component" value="Unassembled WGS sequence"/>
</dbReference>
<keyword evidence="1" id="KW-0694">RNA-binding</keyword>
<dbReference type="PANTHER" id="PTHR11223">
    <property type="entry name" value="EXPORTIN 1/5"/>
    <property type="match status" value="1"/>
</dbReference>
<dbReference type="PROSITE" id="PS50102">
    <property type="entry name" value="RRM"/>
    <property type="match status" value="3"/>
</dbReference>
<dbReference type="Gene3D" id="1.25.10.10">
    <property type="entry name" value="Leucine-rich Repeat Variant"/>
    <property type="match status" value="1"/>
</dbReference>
<evidence type="ECO:0000256" key="1">
    <source>
        <dbReference type="PROSITE-ProRule" id="PRU00176"/>
    </source>
</evidence>
<dbReference type="Pfam" id="PF08389">
    <property type="entry name" value="Xpo1"/>
    <property type="match status" value="1"/>
</dbReference>
<dbReference type="CDD" id="cd12320">
    <property type="entry name" value="RRM6_RBM19_RRM5_MRD1"/>
    <property type="match status" value="1"/>
</dbReference>
<dbReference type="SUPFAM" id="SSF54928">
    <property type="entry name" value="RNA-binding domain, RBD"/>
    <property type="match status" value="3"/>
</dbReference>
<name>A0A8J5KBM8_ZINOF</name>
<organism evidence="3 4">
    <name type="scientific">Zingiber officinale</name>
    <name type="common">Ginger</name>
    <name type="synonym">Amomum zingiber</name>
    <dbReference type="NCBI Taxonomy" id="94328"/>
    <lineage>
        <taxon>Eukaryota</taxon>
        <taxon>Viridiplantae</taxon>
        <taxon>Streptophyta</taxon>
        <taxon>Embryophyta</taxon>
        <taxon>Tracheophyta</taxon>
        <taxon>Spermatophyta</taxon>
        <taxon>Magnoliopsida</taxon>
        <taxon>Liliopsida</taxon>
        <taxon>Zingiberales</taxon>
        <taxon>Zingiberaceae</taxon>
        <taxon>Zingiber</taxon>
    </lineage>
</organism>
<dbReference type="PANTHER" id="PTHR11223:SF3">
    <property type="entry name" value="EXPORTIN-5"/>
    <property type="match status" value="1"/>
</dbReference>
<feature type="domain" description="RRM" evidence="2">
    <location>
        <begin position="1253"/>
        <end position="1325"/>
    </location>
</feature>
<reference evidence="3 4" key="1">
    <citation type="submission" date="2020-08" db="EMBL/GenBank/DDBJ databases">
        <title>Plant Genome Project.</title>
        <authorList>
            <person name="Zhang R.-G."/>
        </authorList>
    </citation>
    <scope>NUCLEOTIDE SEQUENCE [LARGE SCALE GENOMIC DNA]</scope>
    <source>
        <tissue evidence="3">Rhizome</tissue>
    </source>
</reference>
<gene>
    <name evidence="3" type="ORF">ZIOFF_059745</name>
</gene>
<dbReference type="GO" id="GO:0005737">
    <property type="term" value="C:cytoplasm"/>
    <property type="evidence" value="ECO:0007669"/>
    <property type="project" value="TreeGrafter"/>
</dbReference>
<protein>
    <recommendedName>
        <fullName evidence="2">RRM domain-containing protein</fullName>
    </recommendedName>
</protein>
<dbReference type="InterPro" id="IPR045478">
    <property type="entry name" value="Exportin-5_C"/>
</dbReference>
<dbReference type="Pfam" id="PF19273">
    <property type="entry name" value="Exportin-5"/>
    <property type="match status" value="1"/>
</dbReference>
<sequence>MDDCSSTAATVAQAIAAALDWNSPPDSRKAAVAYLESVKSGNVRTLASTSLLLVRSDWTSEIRLHGFKMLQHLVRYRWDEFNITERREFANLTISIISEVVNHQEEWALKSQTAALVAEVVRREGVALWHELLPTLVSLSAKGPIEAELVAMVLRWLPEDITVHNEDLEGDRRRVLLRGLTESLAEILPLLYTLLEKHFGAALREFMAQQLDAAKQHTTAVIASLNAVNAYTEWAPVPDLAKYGLIHGCGCILPYNEFRLHACEFFKFLSQRKRPTDNTAVEFDSAMMSVFQILMNISRDFFNKSKSNFSAIDETEIEFMESICECMVTLASSNVQCITGDGAMTSQFLQQMLEYYQHVKFALHYQSLLFWLVIMREPVSKGKSSGHSLGENFVGNLGIASKPSDKEKIIMSVLVNDDICAAILDISFLRMLKKNPSAGNLSTQNDFELWDDEFDSKTDFSQYRSRLLELIKLIAVQKPLLAATRVSERITMIFKNCAHASVSAQELAMLESAQMGLETVASAIFDGSVEFVNIVAESKLQLHSLLQHFLSLRWTEPALAVILCRYLDSLGPYFKYYSDTIASVVNRLFELLTSLPIAIKDPSLNNTRHARLQICTSFIRIAKAAGRSLLPHMKGIADTMAYLQGEGRLLRGEHNILGEAFLVMAASSGIQQHQEVLAWLLEPLSKQWTQSEWQNAFLSDPAGLTRLFSDPQFMWSIYHNVTFFEKALKRSGVKKPAMNLQGSSEATDASTHPYAMSSHLSWMLPPLLRLLRCIHSLWSPPISEALPAEIRAAKAMSHAEKASLLGESTKLLKDLSTSGDGRQADTIREEELSENDLRNWLKGIRDSGYNVVGLSTTVGDTFFKCLESHSVALALTDNVQSMEFRHLRLLIHSVIIPLVKFCPPNLWELWLENILHPLLIHCQQTLACSWSSLLCEGRVKVPDCFGNLSGLELKVEVMEEKLLRDLTREVCSLLSTLASPPLNTGLPSLEQLGPGNRVDSLKDLNAFASNSLVAFLMTRQGLALHSLRIGINALAWTDGDSVNKVIPFCGLIIVLAIITSSVELREIVSKDLFLALIQALSLESNAMISSDLLGLCREIYVYLADRDPAPRQVMLSLPSITSNDLLAFDDALIKTSSPKEQKQLLKGLLLSATGNKLRALAALRTTNIITNVTGSSTLKGSVVKVVEHIARKHGIRKSDLLDNEANDLAVRVALAETHVIAETKKALSNAGVNIKALEEFASKKAENSKRSNHVILVKNLPYTSNEGDLAGMFGKYGSLNKVVLPPTRVLALVVFLEAGEARAAFKGLAYKRYKDVPLYLEWAPTDILSPSPKLNNEEQNNVVGEEKLNKVLIRQAVEGIAEEEIDPDKVESRSVFVKNLNFKTTDELLRNHFSDKMKNGTLKSVKVKKHVKGGKNVSMGFGFIEFDSVETATDVCKDLQGTVLDGHALILQLCHSKKASEAPKNDEKNKSSTTLMVKNVAFEATEKDLKQLFSPFGQIKSLRLPVKFGGHHKGYAFVEYITKQEAQNAMENLSSTHLYGRHLVLERAKDKETMEDLRAKAAAQFADGHNVLSKKRKQDTLAEKVEKIARIL</sequence>
<dbReference type="FunFam" id="3.30.70.330:FF:000994">
    <property type="entry name" value="RNA-binding (RRM/RBD/RNP motifs) family protein"/>
    <property type="match status" value="1"/>
</dbReference>
<dbReference type="GO" id="GO:0005049">
    <property type="term" value="F:nuclear export signal receptor activity"/>
    <property type="evidence" value="ECO:0007669"/>
    <property type="project" value="InterPro"/>
</dbReference>
<dbReference type="InterPro" id="IPR035979">
    <property type="entry name" value="RBD_domain_sf"/>
</dbReference>
<dbReference type="InterPro" id="IPR011989">
    <property type="entry name" value="ARM-like"/>
</dbReference>
<dbReference type="SUPFAM" id="SSF48371">
    <property type="entry name" value="ARM repeat"/>
    <property type="match status" value="1"/>
</dbReference>
<keyword evidence="4" id="KW-1185">Reference proteome</keyword>
<dbReference type="CDD" id="cd12317">
    <property type="entry name" value="RRM4_RBM19_RRM3_MRD1"/>
    <property type="match status" value="1"/>
</dbReference>
<accession>A0A8J5KBM8</accession>
<dbReference type="InterPro" id="IPR016024">
    <property type="entry name" value="ARM-type_fold"/>
</dbReference>
<feature type="domain" description="RRM" evidence="2">
    <location>
        <begin position="1373"/>
        <end position="1456"/>
    </location>
</feature>
<comment type="caution">
    <text evidence="3">The sequence shown here is derived from an EMBL/GenBank/DDBJ whole genome shotgun (WGS) entry which is preliminary data.</text>
</comment>
<dbReference type="Gene3D" id="3.30.70.330">
    <property type="match status" value="3"/>
</dbReference>
<dbReference type="InterPro" id="IPR000504">
    <property type="entry name" value="RRM_dom"/>
</dbReference>
<proteinExistence type="predicted"/>
<feature type="domain" description="RRM" evidence="2">
    <location>
        <begin position="1473"/>
        <end position="1550"/>
    </location>
</feature>
<dbReference type="GO" id="GO:0006611">
    <property type="term" value="P:protein export from nucleus"/>
    <property type="evidence" value="ECO:0007669"/>
    <property type="project" value="InterPro"/>
</dbReference>
<evidence type="ECO:0000313" key="3">
    <source>
        <dbReference type="EMBL" id="KAG6483105.1"/>
    </source>
</evidence>
<dbReference type="InterPro" id="IPR045065">
    <property type="entry name" value="XPO1/5"/>
</dbReference>
<dbReference type="GO" id="GO:0006405">
    <property type="term" value="P:RNA export from nucleus"/>
    <property type="evidence" value="ECO:0007669"/>
    <property type="project" value="TreeGrafter"/>
</dbReference>
<dbReference type="GO" id="GO:0042565">
    <property type="term" value="C:RNA nuclear export complex"/>
    <property type="evidence" value="ECO:0007669"/>
    <property type="project" value="TreeGrafter"/>
</dbReference>
<dbReference type="EMBL" id="JACMSC010000016">
    <property type="protein sequence ID" value="KAG6483105.1"/>
    <property type="molecule type" value="Genomic_DNA"/>
</dbReference>
<evidence type="ECO:0000313" key="4">
    <source>
        <dbReference type="Proteomes" id="UP000734854"/>
    </source>
</evidence>
<dbReference type="Pfam" id="PF00076">
    <property type="entry name" value="RRM_1"/>
    <property type="match status" value="3"/>
</dbReference>
<dbReference type="InterPro" id="IPR013598">
    <property type="entry name" value="Exportin-1/Importin-b-like"/>
</dbReference>
<evidence type="ECO:0000259" key="2">
    <source>
        <dbReference type="PROSITE" id="PS50102"/>
    </source>
</evidence>
<dbReference type="GO" id="GO:0005634">
    <property type="term" value="C:nucleus"/>
    <property type="evidence" value="ECO:0007669"/>
    <property type="project" value="TreeGrafter"/>
</dbReference>
<dbReference type="InterPro" id="IPR012677">
    <property type="entry name" value="Nucleotide-bd_a/b_plait_sf"/>
</dbReference>